<name>A0A0L8IDU6_OCTBM</name>
<reference evidence="1" key="1">
    <citation type="submission" date="2015-07" db="EMBL/GenBank/DDBJ databases">
        <title>MeaNS - Measles Nucleotide Surveillance Program.</title>
        <authorList>
            <person name="Tran T."/>
            <person name="Druce J."/>
        </authorList>
    </citation>
    <scope>NUCLEOTIDE SEQUENCE</scope>
    <source>
        <strain evidence="1">UCB-OBI-ISO-001</strain>
        <tissue evidence="1">Gonad</tissue>
    </source>
</reference>
<dbReference type="EMBL" id="KQ415929">
    <property type="protein sequence ID" value="KOF99621.1"/>
    <property type="molecule type" value="Genomic_DNA"/>
</dbReference>
<evidence type="ECO:0000313" key="1">
    <source>
        <dbReference type="EMBL" id="KOF99621.1"/>
    </source>
</evidence>
<accession>A0A0L8IDU6</accession>
<dbReference type="AlphaFoldDB" id="A0A0L8IDU6"/>
<protein>
    <submittedName>
        <fullName evidence="1">Uncharacterized protein</fullName>
    </submittedName>
</protein>
<sequence length="62" mass="7535">MRVKLPTDVYSKNMKVIVVDKDTYRKLKDMYREKIDLLRVAVEFDELPPVIELKDLEPFMRY</sequence>
<organism evidence="1">
    <name type="scientific">Octopus bimaculoides</name>
    <name type="common">California two-spotted octopus</name>
    <dbReference type="NCBI Taxonomy" id="37653"/>
    <lineage>
        <taxon>Eukaryota</taxon>
        <taxon>Metazoa</taxon>
        <taxon>Spiralia</taxon>
        <taxon>Lophotrochozoa</taxon>
        <taxon>Mollusca</taxon>
        <taxon>Cephalopoda</taxon>
        <taxon>Coleoidea</taxon>
        <taxon>Octopodiformes</taxon>
        <taxon>Octopoda</taxon>
        <taxon>Incirrata</taxon>
        <taxon>Octopodidae</taxon>
        <taxon>Octopus</taxon>
    </lineage>
</organism>
<proteinExistence type="predicted"/>
<gene>
    <name evidence="1" type="ORF">OCBIM_22014394mg</name>
</gene>